<protein>
    <submittedName>
        <fullName evidence="3">PEF-CTERM sorting domain-containing protein</fullName>
    </submittedName>
</protein>
<keyword evidence="4" id="KW-1185">Reference proteome</keyword>
<feature type="transmembrane region" description="Helical" evidence="1">
    <location>
        <begin position="28"/>
        <end position="45"/>
    </location>
</feature>
<dbReference type="NCBIfam" id="TIGR03024">
    <property type="entry name" value="arch_PEF_CTERM"/>
    <property type="match status" value="1"/>
</dbReference>
<dbReference type="OrthoDB" id="125883at2157"/>
<feature type="domain" description="PEF-CTERM protein sorting" evidence="2">
    <location>
        <begin position="25"/>
        <end position="49"/>
    </location>
</feature>
<reference evidence="3 4" key="1">
    <citation type="submission" date="2020-06" db="EMBL/GenBank/DDBJ databases">
        <title>Methanolobus halotolerans sp. nov., isolated from a saline lake Tus in Siberia.</title>
        <authorList>
            <person name="Shen Y."/>
            <person name="Chen S.-C."/>
            <person name="Lai M.-C."/>
            <person name="Huang H.-H."/>
            <person name="Chiu H.-H."/>
            <person name="Tang S.-L."/>
            <person name="Rogozin D.Y."/>
            <person name="Degermendzhy A.G."/>
        </authorList>
    </citation>
    <scope>NUCLEOTIDE SEQUENCE [LARGE SCALE GENOMIC DNA]</scope>
    <source>
        <strain evidence="3 4">DSM 21339</strain>
    </source>
</reference>
<accession>A0A7D5EAI9</accession>
<dbReference type="InterPro" id="IPR017474">
    <property type="entry name" value="PEF_CTERM_C"/>
</dbReference>
<gene>
    <name evidence="3" type="ORF">HWN40_08805</name>
</gene>
<sequence>MTVNCIPEFKFESNPVTKIWKEPAIPEFPTMALPIAAVLGLAFVFKRRK</sequence>
<evidence type="ECO:0000256" key="1">
    <source>
        <dbReference type="SAM" id="Phobius"/>
    </source>
</evidence>
<proteinExistence type="predicted"/>
<evidence type="ECO:0000313" key="3">
    <source>
        <dbReference type="EMBL" id="QLC51297.1"/>
    </source>
</evidence>
<dbReference type="Proteomes" id="UP000509594">
    <property type="component" value="Chromosome"/>
</dbReference>
<keyword evidence="1" id="KW-0812">Transmembrane</keyword>
<dbReference type="KEGG" id="mzi:HWN40_08805"/>
<name>A0A7D5EAI9_9EURY</name>
<organism evidence="3 4">
    <name type="scientific">Methanolobus zinderi</name>
    <dbReference type="NCBI Taxonomy" id="536044"/>
    <lineage>
        <taxon>Archaea</taxon>
        <taxon>Methanobacteriati</taxon>
        <taxon>Methanobacteriota</taxon>
        <taxon>Stenosarchaea group</taxon>
        <taxon>Methanomicrobia</taxon>
        <taxon>Methanosarcinales</taxon>
        <taxon>Methanosarcinaceae</taxon>
        <taxon>Methanolobus</taxon>
    </lineage>
</organism>
<evidence type="ECO:0000259" key="2">
    <source>
        <dbReference type="Pfam" id="PF26596"/>
    </source>
</evidence>
<evidence type="ECO:0000313" key="4">
    <source>
        <dbReference type="Proteomes" id="UP000509594"/>
    </source>
</evidence>
<dbReference type="AlphaFoldDB" id="A0A7D5EAI9"/>
<keyword evidence="1" id="KW-0472">Membrane</keyword>
<dbReference type="Pfam" id="PF26596">
    <property type="entry name" value="PEF-CTERM_ARCH"/>
    <property type="match status" value="1"/>
</dbReference>
<keyword evidence="1" id="KW-1133">Transmembrane helix</keyword>
<dbReference type="EMBL" id="CP058215">
    <property type="protein sequence ID" value="QLC51297.1"/>
    <property type="molecule type" value="Genomic_DNA"/>
</dbReference>